<organism evidence="1">
    <name type="scientific">Brugia malayi</name>
    <name type="common">Filarial nematode worm</name>
    <dbReference type="NCBI Taxonomy" id="6279"/>
    <lineage>
        <taxon>Eukaryota</taxon>
        <taxon>Metazoa</taxon>
        <taxon>Ecdysozoa</taxon>
        <taxon>Nematoda</taxon>
        <taxon>Chromadorea</taxon>
        <taxon>Rhabditida</taxon>
        <taxon>Spirurina</taxon>
        <taxon>Spiruromorpha</taxon>
        <taxon>Filarioidea</taxon>
        <taxon>Onchocercidae</taxon>
        <taxon>Brugia</taxon>
    </lineage>
</organism>
<protein>
    <submittedName>
        <fullName evidence="1">Bm8026</fullName>
    </submittedName>
</protein>
<gene>
    <name evidence="1" type="primary">Bm8026</name>
    <name evidence="1" type="ORF">BM_Bm8026</name>
</gene>
<proteinExistence type="predicted"/>
<dbReference type="AlphaFoldDB" id="A0A1I9FZQ3"/>
<reference evidence="1" key="2">
    <citation type="submission" date="2012-12" db="EMBL/GenBank/DDBJ databases">
        <authorList>
            <consortium name="WormBase Consortium"/>
            <person name="Ghedin E."/>
            <person name="Paulini M."/>
        </authorList>
    </citation>
    <scope>NUCLEOTIDE SEQUENCE</scope>
    <source>
        <strain evidence="1">FR3</strain>
    </source>
</reference>
<accession>A0A1I9FZQ3</accession>
<sequence length="79" mass="8141">MHAIVCLTAAGLAGTTNPATFLTQHPLQPLSALPLQQANSVQAISALSQPYAPVDYAAAAAASVTQYAPNLQLQALQQQ</sequence>
<reference evidence="1" key="1">
    <citation type="journal article" date="2007" name="Science">
        <title>Draft genome of the filarial nematode parasite Brugia malayi.</title>
        <authorList>
            <person name="Ghedin E."/>
            <person name="Wang S."/>
            <person name="Spiro D."/>
            <person name="Caler E."/>
            <person name="Zhao Q."/>
            <person name="Crabtree J."/>
            <person name="Allen J.E."/>
            <person name="Delcher A.L."/>
            <person name="Guiliano D.B."/>
            <person name="Miranda-Saavedra D."/>
            <person name="Angiuoli S.V."/>
            <person name="Creasy T."/>
            <person name="Amedeo P."/>
            <person name="Haas B."/>
            <person name="El-Sayed N.M."/>
            <person name="Wortman J.R."/>
            <person name="Feldblyum T."/>
            <person name="Tallon L."/>
            <person name="Schatz M."/>
            <person name="Shumway M."/>
            <person name="Koo H."/>
            <person name="Salzberg S.L."/>
            <person name="Schobel S."/>
            <person name="Pertea M."/>
            <person name="Pop M."/>
            <person name="White O."/>
            <person name="Barton G.J."/>
            <person name="Carlow C.K."/>
            <person name="Crawford M.J."/>
            <person name="Daub J."/>
            <person name="Dimmic M.W."/>
            <person name="Estes C.F."/>
            <person name="Foster J.M."/>
            <person name="Ganatra M."/>
            <person name="Gregory W.F."/>
            <person name="Johnson N.M."/>
            <person name="Jin J."/>
            <person name="Komuniecki R."/>
            <person name="Korf I."/>
            <person name="Kumar S."/>
            <person name="Laney S."/>
            <person name="Li B.W."/>
            <person name="Li W."/>
            <person name="Lindblom T.H."/>
            <person name="Lustigman S."/>
            <person name="Ma D."/>
            <person name="Maina C.V."/>
            <person name="Martin D.M."/>
            <person name="McCarter J.P."/>
            <person name="McReynolds L."/>
            <person name="Mitreva M."/>
            <person name="Nutman T.B."/>
            <person name="Parkinson J."/>
            <person name="Peregrin-Alvarez J.M."/>
            <person name="Poole C."/>
            <person name="Ren Q."/>
            <person name="Saunders L."/>
            <person name="Sluder A.E."/>
            <person name="Smith K."/>
            <person name="Stanke M."/>
            <person name="Unnasch T.R."/>
            <person name="Ware J."/>
            <person name="Wei A.D."/>
            <person name="Weil G."/>
            <person name="Williams D.J."/>
            <person name="Zhang Y."/>
            <person name="Williams S.A."/>
            <person name="Fraser-Liggett C."/>
            <person name="Slatko B."/>
            <person name="Blaxter M.L."/>
            <person name="Scott A.L."/>
        </authorList>
    </citation>
    <scope>NUCLEOTIDE SEQUENCE</scope>
    <source>
        <strain evidence="1">FR3</strain>
    </source>
</reference>
<evidence type="ECO:0000313" key="1">
    <source>
        <dbReference type="EMBL" id="CDP90985.1"/>
    </source>
</evidence>
<name>A0A1I9FZQ3_BRUMA</name>
<dbReference type="EMBL" id="LN855269">
    <property type="protein sequence ID" value="CDP90985.1"/>
    <property type="molecule type" value="Genomic_DNA"/>
</dbReference>